<protein>
    <submittedName>
        <fullName evidence="2">Uncharacterized conserved protein (Some members contain a von Willebrand factor type A (VWA) domain)</fullName>
    </submittedName>
</protein>
<dbReference type="PANTHER" id="PTHR34351:SF2">
    <property type="entry name" value="DUF58 DOMAIN-CONTAINING PROTEIN"/>
    <property type="match status" value="1"/>
</dbReference>
<dbReference type="OrthoDB" id="9778037at2"/>
<dbReference type="GeneID" id="97391581"/>
<dbReference type="STRING" id="39490.ERS852448_01616"/>
<dbReference type="RefSeq" id="WP_055290257.1">
    <property type="nucleotide sequence ID" value="NZ_CAXUGT010000008.1"/>
</dbReference>
<dbReference type="EMBL" id="CYYA01000009">
    <property type="protein sequence ID" value="CUN04439.1"/>
    <property type="molecule type" value="Genomic_DNA"/>
</dbReference>
<dbReference type="PANTHER" id="PTHR34351">
    <property type="entry name" value="SLR1927 PROTEIN-RELATED"/>
    <property type="match status" value="1"/>
</dbReference>
<evidence type="ECO:0000259" key="1">
    <source>
        <dbReference type="Pfam" id="PF01882"/>
    </source>
</evidence>
<proteinExistence type="predicted"/>
<reference evidence="2 3" key="1">
    <citation type="submission" date="2015-09" db="EMBL/GenBank/DDBJ databases">
        <authorList>
            <consortium name="Pathogen Informatics"/>
        </authorList>
    </citation>
    <scope>NUCLEOTIDE SEQUENCE [LARGE SCALE GENOMIC DNA]</scope>
    <source>
        <strain evidence="2 3">2789STDY5608891</strain>
    </source>
</reference>
<sequence>MKKSRVLWGLWLLMSVIFCMATDSMAGYLLVLLSVIVPLLAALPVRRAAKRLETELTISAYGEKGTAFAGKILLTNKSLFPTDRILCRVSCENLLTGEKEVISIHMAAPSRSNTDTEFLLKSRHAGKVRLSLQKMICYDSFGLFPVKTVPSREISAFALVVPESFSLETQIVYGESTNMDSDEYSMKKAGYDPSETFAIREYQPGDRIRQIHWKLTEKFDNLMVRDYGLPIQNTILLLLETGYGTEEADADCLDALAEALYSVSQELLSQQIIHSIGWQNHEENTFQCVEVETEEDLNALLPELLGAVPGRDGMSVADHYMESREQLEFAHMVIFSQAHQASLGGLASQCILTEVICSGEAAGYDQQDGIAILGGTPENLPETLSYLEI</sequence>
<name>A0A173TQC7_EUBRA</name>
<dbReference type="AlphaFoldDB" id="A0A173TQC7"/>
<dbReference type="Proteomes" id="UP000095492">
    <property type="component" value="Unassembled WGS sequence"/>
</dbReference>
<dbReference type="InterPro" id="IPR002881">
    <property type="entry name" value="DUF58"/>
</dbReference>
<evidence type="ECO:0000313" key="2">
    <source>
        <dbReference type="EMBL" id="CUN04439.1"/>
    </source>
</evidence>
<organism evidence="2 3">
    <name type="scientific">Eubacterium ramulus</name>
    <dbReference type="NCBI Taxonomy" id="39490"/>
    <lineage>
        <taxon>Bacteria</taxon>
        <taxon>Bacillati</taxon>
        <taxon>Bacillota</taxon>
        <taxon>Clostridia</taxon>
        <taxon>Eubacteriales</taxon>
        <taxon>Eubacteriaceae</taxon>
        <taxon>Eubacterium</taxon>
    </lineage>
</organism>
<dbReference type="Pfam" id="PF01882">
    <property type="entry name" value="DUF58"/>
    <property type="match status" value="1"/>
</dbReference>
<evidence type="ECO:0000313" key="3">
    <source>
        <dbReference type="Proteomes" id="UP000095492"/>
    </source>
</evidence>
<feature type="domain" description="DUF58" evidence="1">
    <location>
        <begin position="199"/>
        <end position="240"/>
    </location>
</feature>
<gene>
    <name evidence="2" type="ORF">ERS852448_01616</name>
</gene>
<accession>A0A173TQC7</accession>